<dbReference type="Proteomes" id="UP000218831">
    <property type="component" value="Unassembled WGS sequence"/>
</dbReference>
<comment type="caution">
    <text evidence="9">The sequence shown here is derived from an EMBL/GenBank/DDBJ whole genome shotgun (WGS) entry which is preliminary data.</text>
</comment>
<evidence type="ECO:0000313" key="9">
    <source>
        <dbReference type="EMBL" id="PAU94624.1"/>
    </source>
</evidence>
<keyword evidence="10" id="KW-1185">Reference proteome</keyword>
<evidence type="ECO:0000259" key="8">
    <source>
        <dbReference type="Pfam" id="PF02108"/>
    </source>
</evidence>
<keyword evidence="4" id="KW-0813">Transport</keyword>
<keyword evidence="5" id="KW-1005">Bacterial flagellum biogenesis</keyword>
<dbReference type="PANTHER" id="PTHR34982">
    <property type="entry name" value="YOP PROTEINS TRANSLOCATION PROTEIN L"/>
    <property type="match status" value="1"/>
</dbReference>
<dbReference type="Pfam" id="PF02108">
    <property type="entry name" value="FliH"/>
    <property type="match status" value="1"/>
</dbReference>
<sequence length="234" mass="27492">MEDQKILHTEEINWYDEDDHPLDYDLAFEGKGYKKSGECEDTETSSSKKKVDVKKLIDKRDTKWKKRLAKAREEAFEKGHEQGYQEGFEAAEQQVDDKLARLEDLVVKAHKDWKKQHQLLNPGLLDLVFDMVEKIVSIPVENPAIREQLEEKLSGLLHETEGDIKPRLWVSEQDYRFVEKLVEKYAPELSLSIRISEDCNPGEFEFETQKETVVHRFREKLADLKDNMTLPSWK</sequence>
<dbReference type="RefSeq" id="WP_095606165.1">
    <property type="nucleotide sequence ID" value="NZ_NSKE01000004.1"/>
</dbReference>
<evidence type="ECO:0000256" key="6">
    <source>
        <dbReference type="ARBA" id="ARBA00022927"/>
    </source>
</evidence>
<evidence type="ECO:0000256" key="3">
    <source>
        <dbReference type="ARBA" id="ARBA00016507"/>
    </source>
</evidence>
<evidence type="ECO:0000256" key="1">
    <source>
        <dbReference type="ARBA" id="ARBA00003041"/>
    </source>
</evidence>
<name>A0A2A2GCC0_9BACT</name>
<dbReference type="PANTHER" id="PTHR34982:SF1">
    <property type="entry name" value="FLAGELLAR ASSEMBLY PROTEIN FLIH"/>
    <property type="match status" value="1"/>
</dbReference>
<evidence type="ECO:0000256" key="5">
    <source>
        <dbReference type="ARBA" id="ARBA00022795"/>
    </source>
</evidence>
<comment type="similarity">
    <text evidence="2">Belongs to the FliH family.</text>
</comment>
<proteinExistence type="inferred from homology"/>
<dbReference type="InterPro" id="IPR051472">
    <property type="entry name" value="T3SS_Stator/FliH"/>
</dbReference>
<dbReference type="GO" id="GO:0015031">
    <property type="term" value="P:protein transport"/>
    <property type="evidence" value="ECO:0007669"/>
    <property type="project" value="UniProtKB-KW"/>
</dbReference>
<dbReference type="EMBL" id="NSKE01000004">
    <property type="protein sequence ID" value="PAU94624.1"/>
    <property type="molecule type" value="Genomic_DNA"/>
</dbReference>
<gene>
    <name evidence="9" type="ORF">CK503_07470</name>
</gene>
<organism evidence="9 10">
    <name type="scientific">Fodinibius salipaludis</name>
    <dbReference type="NCBI Taxonomy" id="2032627"/>
    <lineage>
        <taxon>Bacteria</taxon>
        <taxon>Pseudomonadati</taxon>
        <taxon>Balneolota</taxon>
        <taxon>Balneolia</taxon>
        <taxon>Balneolales</taxon>
        <taxon>Balneolaceae</taxon>
        <taxon>Fodinibius</taxon>
    </lineage>
</organism>
<evidence type="ECO:0000256" key="7">
    <source>
        <dbReference type="ARBA" id="ARBA00023225"/>
    </source>
</evidence>
<keyword evidence="6" id="KW-0653">Protein transport</keyword>
<keyword evidence="7" id="KW-1006">Bacterial flagellum protein export</keyword>
<evidence type="ECO:0000256" key="4">
    <source>
        <dbReference type="ARBA" id="ARBA00022448"/>
    </source>
</evidence>
<evidence type="ECO:0000313" key="10">
    <source>
        <dbReference type="Proteomes" id="UP000218831"/>
    </source>
</evidence>
<dbReference type="GO" id="GO:0005829">
    <property type="term" value="C:cytosol"/>
    <property type="evidence" value="ECO:0007669"/>
    <property type="project" value="TreeGrafter"/>
</dbReference>
<accession>A0A2A2GCC0</accession>
<feature type="domain" description="Flagellar assembly protein FliH/Type III secretion system HrpE" evidence="8">
    <location>
        <begin position="98"/>
        <end position="212"/>
    </location>
</feature>
<reference evidence="9 10" key="1">
    <citation type="submission" date="2017-08" db="EMBL/GenBank/DDBJ databases">
        <title>Aliifodinibius alkalisoli sp. nov., isolated from saline alkaline soil.</title>
        <authorList>
            <person name="Liu D."/>
            <person name="Zhang G."/>
        </authorList>
    </citation>
    <scope>NUCLEOTIDE SEQUENCE [LARGE SCALE GENOMIC DNA]</scope>
    <source>
        <strain evidence="9 10">WN023</strain>
    </source>
</reference>
<dbReference type="InterPro" id="IPR018035">
    <property type="entry name" value="Flagellar_FliH/T3SS_HrpE"/>
</dbReference>
<dbReference type="OrthoDB" id="1524220at2"/>
<comment type="function">
    <text evidence="1">Needed for flagellar regrowth and assembly.</text>
</comment>
<evidence type="ECO:0000256" key="2">
    <source>
        <dbReference type="ARBA" id="ARBA00006602"/>
    </source>
</evidence>
<dbReference type="AlphaFoldDB" id="A0A2A2GCC0"/>
<protein>
    <recommendedName>
        <fullName evidence="3">Flagellar assembly protein FliH</fullName>
    </recommendedName>
</protein>
<dbReference type="GO" id="GO:0044781">
    <property type="term" value="P:bacterial-type flagellum organization"/>
    <property type="evidence" value="ECO:0007669"/>
    <property type="project" value="UniProtKB-KW"/>
</dbReference>